<dbReference type="Proteomes" id="UP000642070">
    <property type="component" value="Unassembled WGS sequence"/>
</dbReference>
<dbReference type="GO" id="GO:0006355">
    <property type="term" value="P:regulation of DNA-templated transcription"/>
    <property type="evidence" value="ECO:0007669"/>
    <property type="project" value="InterPro"/>
</dbReference>
<sequence length="963" mass="103339">MSYTEVQPVLTGRKAELAVVERLVRRLAAGAGSLLWVGGEPGIGKSSLVSATLDTARGRNCQVFAAHAVETGGRFPLGVLLTALGIQLRSPDPDRAEIAALLVNRANTATQVSRDVTSAVAMRLIALVERACSTTPVVLAVDDLQWADPATLTVWRQLAELTGQLPLLLIGALRPAPHAADVDRMMAEPASGAEVITLGPLPEDEVAELVAQLVGARPGPELLRQTGRADGNPLYVRELVDALRRDGVLLRTGETVELADAGTDPPSLGAAIADRLSFLSATAREALSMAAILGAEFTVTHLEAFVGWTATDLEAALDEARSAGVLVESADGLMFRHILIHEALYLTLPSSLRIALHHQAARVLSDAGAAPERVAEHLLLAPEATDAWVVAWVDRWARSLTDRAAPVAVELLRRAREAAAPGAQAESIDAKLCVALYQIGGHDDEVRDLGHPLLTHAADPEIRGRLGWIVGYARLRSGRHDDALAIVERALADEALPTMWSARLQALRALVQITMGRTADVGTSVERAADAAAAAGDAFALGYALHTRSLLHYQHGNLAGVLDAADEALAMLDQEPATADLRLMLLSNRGPILDSLERPVEAERAYAEMIRAAERYASPPRLAQLRLTTAERWYANGHWDEALAELHATDATLLNRARQILRDGLLALIAIHRDDRGTAKQLLRDADDLVLLPGEESDIGRYLLVAHALAAERDGDHSAASRRMRAALIHVLADPDANEHELFFMPDLVRLALADGDRDTAAAAARACSSGGDPGEYTAGVRALVDDCRGQLDADPESLLTSAEAYLRVDQPFRRALALEGAAVLLAERGEDTRARDVAASAHDTYQTLDAAWDILRLDARLRALGIRRGPRGPRARQTTGWEALTRSELRIAREVAAGRTNSEIANELFLSRATVQSHISHILTKLGATSRLEVAREVMLRERETVSPPVAVPGTTRRTAGD</sequence>
<comment type="caution">
    <text evidence="4">The sequence shown here is derived from an EMBL/GenBank/DDBJ whole genome shotgun (WGS) entry which is preliminary data.</text>
</comment>
<organism evidence="4 5">
    <name type="scientific">Dactylosporangium sucinum</name>
    <dbReference type="NCBI Taxonomy" id="1424081"/>
    <lineage>
        <taxon>Bacteria</taxon>
        <taxon>Bacillati</taxon>
        <taxon>Actinomycetota</taxon>
        <taxon>Actinomycetes</taxon>
        <taxon>Micromonosporales</taxon>
        <taxon>Micromonosporaceae</taxon>
        <taxon>Dactylosporangium</taxon>
    </lineage>
</organism>
<protein>
    <submittedName>
        <fullName evidence="4">LuxR family transcriptional regulator</fullName>
    </submittedName>
</protein>
<evidence type="ECO:0000256" key="1">
    <source>
        <dbReference type="ARBA" id="ARBA00022741"/>
    </source>
</evidence>
<dbReference type="InterPro" id="IPR041664">
    <property type="entry name" value="AAA_16"/>
</dbReference>
<dbReference type="Gene3D" id="1.10.10.10">
    <property type="entry name" value="Winged helix-like DNA-binding domain superfamily/Winged helix DNA-binding domain"/>
    <property type="match status" value="1"/>
</dbReference>
<evidence type="ECO:0000259" key="3">
    <source>
        <dbReference type="PROSITE" id="PS50043"/>
    </source>
</evidence>
<dbReference type="AlphaFoldDB" id="A0A917SZB0"/>
<name>A0A917SZB0_9ACTN</name>
<dbReference type="InterPro" id="IPR000792">
    <property type="entry name" value="Tscrpt_reg_LuxR_C"/>
</dbReference>
<dbReference type="RefSeq" id="WP_190247665.1">
    <property type="nucleotide sequence ID" value="NZ_BMPI01000001.1"/>
</dbReference>
<dbReference type="Gene3D" id="1.25.40.10">
    <property type="entry name" value="Tetratricopeptide repeat domain"/>
    <property type="match status" value="1"/>
</dbReference>
<dbReference type="PANTHER" id="PTHR16305">
    <property type="entry name" value="TESTICULAR SOLUBLE ADENYLYL CYCLASE"/>
    <property type="match status" value="1"/>
</dbReference>
<evidence type="ECO:0000313" key="5">
    <source>
        <dbReference type="Proteomes" id="UP000642070"/>
    </source>
</evidence>
<dbReference type="PRINTS" id="PR00038">
    <property type="entry name" value="HTHLUXR"/>
</dbReference>
<dbReference type="InterPro" id="IPR027417">
    <property type="entry name" value="P-loop_NTPase"/>
</dbReference>
<dbReference type="SUPFAM" id="SSF52540">
    <property type="entry name" value="P-loop containing nucleoside triphosphate hydrolases"/>
    <property type="match status" value="1"/>
</dbReference>
<proteinExistence type="predicted"/>
<dbReference type="CDD" id="cd06170">
    <property type="entry name" value="LuxR_C_like"/>
    <property type="match status" value="1"/>
</dbReference>
<dbReference type="EMBL" id="BMPI01000001">
    <property type="protein sequence ID" value="GGM03537.1"/>
    <property type="molecule type" value="Genomic_DNA"/>
</dbReference>
<dbReference type="PANTHER" id="PTHR16305:SF35">
    <property type="entry name" value="TRANSCRIPTIONAL ACTIVATOR DOMAIN"/>
    <property type="match status" value="1"/>
</dbReference>
<dbReference type="GO" id="GO:0004016">
    <property type="term" value="F:adenylate cyclase activity"/>
    <property type="evidence" value="ECO:0007669"/>
    <property type="project" value="TreeGrafter"/>
</dbReference>
<dbReference type="InterPro" id="IPR036388">
    <property type="entry name" value="WH-like_DNA-bd_sf"/>
</dbReference>
<dbReference type="GO" id="GO:0003677">
    <property type="term" value="F:DNA binding"/>
    <property type="evidence" value="ECO:0007669"/>
    <property type="project" value="InterPro"/>
</dbReference>
<dbReference type="InterPro" id="IPR011990">
    <property type="entry name" value="TPR-like_helical_dom_sf"/>
</dbReference>
<keyword evidence="5" id="KW-1185">Reference proteome</keyword>
<evidence type="ECO:0000313" key="4">
    <source>
        <dbReference type="EMBL" id="GGM03537.1"/>
    </source>
</evidence>
<dbReference type="PROSITE" id="PS00622">
    <property type="entry name" value="HTH_LUXR_1"/>
    <property type="match status" value="1"/>
</dbReference>
<dbReference type="SUPFAM" id="SSF46894">
    <property type="entry name" value="C-terminal effector domain of the bipartite response regulators"/>
    <property type="match status" value="1"/>
</dbReference>
<gene>
    <name evidence="4" type="ORF">GCM10007977_001080</name>
</gene>
<dbReference type="Pfam" id="PF00196">
    <property type="entry name" value="GerE"/>
    <property type="match status" value="1"/>
</dbReference>
<dbReference type="InterPro" id="IPR016032">
    <property type="entry name" value="Sig_transdc_resp-reg_C-effctor"/>
</dbReference>
<evidence type="ECO:0000256" key="2">
    <source>
        <dbReference type="ARBA" id="ARBA00022840"/>
    </source>
</evidence>
<dbReference type="SUPFAM" id="SSF48452">
    <property type="entry name" value="TPR-like"/>
    <property type="match status" value="1"/>
</dbReference>
<keyword evidence="2" id="KW-0067">ATP-binding</keyword>
<dbReference type="SMART" id="SM00421">
    <property type="entry name" value="HTH_LUXR"/>
    <property type="match status" value="1"/>
</dbReference>
<keyword evidence="1" id="KW-0547">Nucleotide-binding</keyword>
<dbReference type="GO" id="GO:0005737">
    <property type="term" value="C:cytoplasm"/>
    <property type="evidence" value="ECO:0007669"/>
    <property type="project" value="TreeGrafter"/>
</dbReference>
<reference evidence="4" key="2">
    <citation type="submission" date="2020-09" db="EMBL/GenBank/DDBJ databases">
        <authorList>
            <person name="Sun Q."/>
            <person name="Ohkuma M."/>
        </authorList>
    </citation>
    <scope>NUCLEOTIDE SEQUENCE</scope>
    <source>
        <strain evidence="4">JCM 19831</strain>
    </source>
</reference>
<reference evidence="4" key="1">
    <citation type="journal article" date="2014" name="Int. J. Syst. Evol. Microbiol.">
        <title>Complete genome sequence of Corynebacterium casei LMG S-19264T (=DSM 44701T), isolated from a smear-ripened cheese.</title>
        <authorList>
            <consortium name="US DOE Joint Genome Institute (JGI-PGF)"/>
            <person name="Walter F."/>
            <person name="Albersmeier A."/>
            <person name="Kalinowski J."/>
            <person name="Ruckert C."/>
        </authorList>
    </citation>
    <scope>NUCLEOTIDE SEQUENCE</scope>
    <source>
        <strain evidence="4">JCM 19831</strain>
    </source>
</reference>
<feature type="domain" description="HTH luxR-type" evidence="3">
    <location>
        <begin position="878"/>
        <end position="943"/>
    </location>
</feature>
<dbReference type="Pfam" id="PF13191">
    <property type="entry name" value="AAA_16"/>
    <property type="match status" value="1"/>
</dbReference>
<dbReference type="GO" id="GO:0005524">
    <property type="term" value="F:ATP binding"/>
    <property type="evidence" value="ECO:0007669"/>
    <property type="project" value="UniProtKB-KW"/>
</dbReference>
<dbReference type="PROSITE" id="PS50043">
    <property type="entry name" value="HTH_LUXR_2"/>
    <property type="match status" value="1"/>
</dbReference>
<accession>A0A917SZB0</accession>